<accession>A0A397IXR9</accession>
<dbReference type="EMBL" id="PQFF01000137">
    <property type="protein sequence ID" value="RHZ79412.1"/>
    <property type="molecule type" value="Genomic_DNA"/>
</dbReference>
<evidence type="ECO:0000313" key="2">
    <source>
        <dbReference type="Proteomes" id="UP000266861"/>
    </source>
</evidence>
<proteinExistence type="predicted"/>
<name>A0A397IXR9_9GLOM</name>
<organism evidence="1 2">
    <name type="scientific">Diversispora epigaea</name>
    <dbReference type="NCBI Taxonomy" id="1348612"/>
    <lineage>
        <taxon>Eukaryota</taxon>
        <taxon>Fungi</taxon>
        <taxon>Fungi incertae sedis</taxon>
        <taxon>Mucoromycota</taxon>
        <taxon>Glomeromycotina</taxon>
        <taxon>Glomeromycetes</taxon>
        <taxon>Diversisporales</taxon>
        <taxon>Diversisporaceae</taxon>
        <taxon>Diversispora</taxon>
    </lineage>
</organism>
<comment type="caution">
    <text evidence="1">The sequence shown here is derived from an EMBL/GenBank/DDBJ whole genome shotgun (WGS) entry which is preliminary data.</text>
</comment>
<evidence type="ECO:0000313" key="1">
    <source>
        <dbReference type="EMBL" id="RHZ79412.1"/>
    </source>
</evidence>
<dbReference type="AlphaFoldDB" id="A0A397IXR9"/>
<keyword evidence="2" id="KW-1185">Reference proteome</keyword>
<dbReference type="Proteomes" id="UP000266861">
    <property type="component" value="Unassembled WGS sequence"/>
</dbReference>
<gene>
    <name evidence="1" type="ORF">Glove_146g62</name>
</gene>
<reference evidence="1 2" key="1">
    <citation type="submission" date="2018-08" db="EMBL/GenBank/DDBJ databases">
        <title>Genome and evolution of the arbuscular mycorrhizal fungus Diversispora epigaea (formerly Glomus versiforme) and its bacterial endosymbionts.</title>
        <authorList>
            <person name="Sun X."/>
            <person name="Fei Z."/>
            <person name="Harrison M."/>
        </authorList>
    </citation>
    <scope>NUCLEOTIDE SEQUENCE [LARGE SCALE GENOMIC DNA]</scope>
    <source>
        <strain evidence="1 2">IT104</strain>
    </source>
</reference>
<dbReference type="OrthoDB" id="2333384at2759"/>
<sequence length="195" mass="22950">MYADVSYRNDIILEKKIKNNHFMRKAIINNTLNEKIHGYKNYNRANHRIFFSRILFQLGFLGIEYLSLENNFRELITDLDLPFEFKILCEFLTSHYGKIQYTHKAAIGVVPKRTILSQTNINFEIVIKLRLTSHNPELRIHKINSLHGKDITMIPDTIFVTSVIVNISNDVMPTCETKYITVRNEIRIKMAFERS</sequence>
<protein>
    <submittedName>
        <fullName evidence="1">Uncharacterized protein</fullName>
    </submittedName>
</protein>